<dbReference type="InterPro" id="IPR036412">
    <property type="entry name" value="HAD-like_sf"/>
</dbReference>
<dbReference type="OrthoDB" id="270009at2759"/>
<dbReference type="Gene3D" id="3.40.50.1000">
    <property type="entry name" value="HAD superfamily/HAD-like"/>
    <property type="match status" value="2"/>
</dbReference>
<accession>A0A9P9A8I4</accession>
<evidence type="ECO:0000313" key="2">
    <source>
        <dbReference type="EMBL" id="KAH6672781.1"/>
    </source>
</evidence>
<dbReference type="Pfam" id="PF13344">
    <property type="entry name" value="Hydrolase_6"/>
    <property type="match status" value="1"/>
</dbReference>
<dbReference type="PANTHER" id="PTHR14269:SF57">
    <property type="entry name" value="SUPERFAMILY HYDROLASE, PUTATIVE (AFU_ORTHOLOGUE AFUA_2G02580)-RELATED"/>
    <property type="match status" value="1"/>
</dbReference>
<reference evidence="2" key="1">
    <citation type="journal article" date="2021" name="Nat. Commun.">
        <title>Genetic determinants of endophytism in the Arabidopsis root mycobiome.</title>
        <authorList>
            <person name="Mesny F."/>
            <person name="Miyauchi S."/>
            <person name="Thiergart T."/>
            <person name="Pickel B."/>
            <person name="Atanasova L."/>
            <person name="Karlsson M."/>
            <person name="Huettel B."/>
            <person name="Barry K.W."/>
            <person name="Haridas S."/>
            <person name="Chen C."/>
            <person name="Bauer D."/>
            <person name="Andreopoulos W."/>
            <person name="Pangilinan J."/>
            <person name="LaButti K."/>
            <person name="Riley R."/>
            <person name="Lipzen A."/>
            <person name="Clum A."/>
            <person name="Drula E."/>
            <person name="Henrissat B."/>
            <person name="Kohler A."/>
            <person name="Grigoriev I.V."/>
            <person name="Martin F.M."/>
            <person name="Hacquard S."/>
        </authorList>
    </citation>
    <scope>NUCLEOTIDE SEQUENCE</scope>
    <source>
        <strain evidence="2">MPI-SDFR-AT-0117</strain>
    </source>
</reference>
<organism evidence="2 3">
    <name type="scientific">Plectosphaerella plurivora</name>
    <dbReference type="NCBI Taxonomy" id="936078"/>
    <lineage>
        <taxon>Eukaryota</taxon>
        <taxon>Fungi</taxon>
        <taxon>Dikarya</taxon>
        <taxon>Ascomycota</taxon>
        <taxon>Pezizomycotina</taxon>
        <taxon>Sordariomycetes</taxon>
        <taxon>Hypocreomycetidae</taxon>
        <taxon>Glomerellales</taxon>
        <taxon>Plectosphaerellaceae</taxon>
        <taxon>Plectosphaerella</taxon>
    </lineage>
</organism>
<dbReference type="InterPro" id="IPR006357">
    <property type="entry name" value="HAD-SF_hydro_IIA"/>
</dbReference>
<gene>
    <name evidence="2" type="ORF">F5X68DRAFT_175079</name>
</gene>
<comment type="caution">
    <text evidence="2">The sequence shown here is derived from an EMBL/GenBank/DDBJ whole genome shotgun (WGS) entry which is preliminary data.</text>
</comment>
<dbReference type="InterPro" id="IPR023214">
    <property type="entry name" value="HAD_sf"/>
</dbReference>
<dbReference type="GO" id="GO:0005739">
    <property type="term" value="C:mitochondrion"/>
    <property type="evidence" value="ECO:0007669"/>
    <property type="project" value="TreeGrafter"/>
</dbReference>
<dbReference type="GO" id="GO:0046474">
    <property type="term" value="P:glycerophospholipid biosynthetic process"/>
    <property type="evidence" value="ECO:0007669"/>
    <property type="project" value="TreeGrafter"/>
</dbReference>
<evidence type="ECO:0000313" key="3">
    <source>
        <dbReference type="Proteomes" id="UP000770015"/>
    </source>
</evidence>
<dbReference type="InterPro" id="IPR050324">
    <property type="entry name" value="CDP-alcohol_PTase-I"/>
</dbReference>
<dbReference type="NCBIfam" id="TIGR01456">
    <property type="entry name" value="CECR5"/>
    <property type="match status" value="1"/>
</dbReference>
<keyword evidence="3" id="KW-1185">Reference proteome</keyword>
<name>A0A9P9A8I4_9PEZI</name>
<dbReference type="AlphaFoldDB" id="A0A9P9A8I4"/>
<dbReference type="Proteomes" id="UP000770015">
    <property type="component" value="Unassembled WGS sequence"/>
</dbReference>
<dbReference type="PANTHER" id="PTHR14269">
    <property type="entry name" value="CDP-DIACYLGLYCEROL--GLYCEROL-3-PHOSPHATE 3-PHOSPHATIDYLTRANSFERASE-RELATED"/>
    <property type="match status" value="1"/>
</dbReference>
<dbReference type="EMBL" id="JAGSXJ010000027">
    <property type="protein sequence ID" value="KAH6672781.1"/>
    <property type="molecule type" value="Genomic_DNA"/>
</dbReference>
<dbReference type="InterPro" id="IPR006353">
    <property type="entry name" value="HAD-SF_hydro_IIA_CECR5"/>
</dbReference>
<evidence type="ECO:0000256" key="1">
    <source>
        <dbReference type="SAM" id="MobiDB-lite"/>
    </source>
</evidence>
<feature type="compositionally biased region" description="Low complexity" evidence="1">
    <location>
        <begin position="147"/>
        <end position="156"/>
    </location>
</feature>
<feature type="region of interest" description="Disordered" evidence="1">
    <location>
        <begin position="139"/>
        <end position="171"/>
    </location>
</feature>
<dbReference type="NCBIfam" id="TIGR01460">
    <property type="entry name" value="HAD-SF-IIA"/>
    <property type="match status" value="1"/>
</dbReference>
<proteinExistence type="predicted"/>
<dbReference type="Pfam" id="PF13242">
    <property type="entry name" value="Hydrolase_like"/>
    <property type="match status" value="1"/>
</dbReference>
<sequence length="384" mass="42071">MPAIERQTTPAFAFDIDGVLVKGKTPIPGARDAILKLQQLDVPFIFLTNGGGLTEEAHVDRLAERLDLKLDHRQFIQSHTPYHDLVKLYKDDPILILGGCGNQIRGVAEAYGFNKVLTSSDFYADQPALHPFPEMTHDHHMKFARPSPNTSPADSDASSDEDDETRPMAPRDTPISAIMVWSSPRDWMLDIQLTLDLLLSTGGVVSSPRSPLNGDNSLLNKGYLQGGQPKLYFCNPDFQWATQAPLPRLAQGGFIEALRGVWSKATGGADLLYQVCGKPTERTYEYGEAALHQLDEAISFSAPVPRLAKEISTVHMIGDNPESDIAGANRYSSRVGYTWKSALVGTGVYVPGTEPAHVPSRFSTDVLEAVNEILTEEGIITRDT</sequence>
<protein>
    <submittedName>
        <fullName evidence="2">HAD-like domain-containing protein</fullName>
    </submittedName>
</protein>
<dbReference type="SUPFAM" id="SSF56784">
    <property type="entry name" value="HAD-like"/>
    <property type="match status" value="1"/>
</dbReference>